<keyword evidence="3" id="KW-1185">Reference proteome</keyword>
<accession>A0A9P5LGA6</accession>
<feature type="compositionally biased region" description="Basic and acidic residues" evidence="1">
    <location>
        <begin position="278"/>
        <end position="304"/>
    </location>
</feature>
<feature type="region of interest" description="Disordered" evidence="1">
    <location>
        <begin position="221"/>
        <end position="304"/>
    </location>
</feature>
<dbReference type="InterPro" id="IPR024526">
    <property type="entry name" value="DUF3807"/>
</dbReference>
<dbReference type="PANTHER" id="PTHR40642">
    <property type="entry name" value="YALI0F31295P"/>
    <property type="match status" value="1"/>
</dbReference>
<organism evidence="2 3">
    <name type="scientific">Cylindrodendrum hubeiense</name>
    <dbReference type="NCBI Taxonomy" id="595255"/>
    <lineage>
        <taxon>Eukaryota</taxon>
        <taxon>Fungi</taxon>
        <taxon>Dikarya</taxon>
        <taxon>Ascomycota</taxon>
        <taxon>Pezizomycotina</taxon>
        <taxon>Sordariomycetes</taxon>
        <taxon>Hypocreomycetidae</taxon>
        <taxon>Hypocreales</taxon>
        <taxon>Nectriaceae</taxon>
        <taxon>Cylindrodendrum</taxon>
    </lineage>
</organism>
<feature type="compositionally biased region" description="Basic residues" evidence="1">
    <location>
        <begin position="266"/>
        <end position="277"/>
    </location>
</feature>
<reference evidence="2" key="1">
    <citation type="submission" date="2020-03" db="EMBL/GenBank/DDBJ databases">
        <title>Draft Genome Sequence of Cylindrodendrum hubeiense.</title>
        <authorList>
            <person name="Buettner E."/>
            <person name="Kellner H."/>
        </authorList>
    </citation>
    <scope>NUCLEOTIDE SEQUENCE</scope>
    <source>
        <strain evidence="2">IHI 201604</strain>
    </source>
</reference>
<dbReference type="OrthoDB" id="5335351at2759"/>
<feature type="compositionally biased region" description="Polar residues" evidence="1">
    <location>
        <begin position="1"/>
        <end position="13"/>
    </location>
</feature>
<evidence type="ECO:0000313" key="2">
    <source>
        <dbReference type="EMBL" id="KAF7549304.1"/>
    </source>
</evidence>
<feature type="compositionally biased region" description="Polar residues" evidence="1">
    <location>
        <begin position="255"/>
        <end position="264"/>
    </location>
</feature>
<dbReference type="PANTHER" id="PTHR40642:SF1">
    <property type="entry name" value="YALI0F31295P"/>
    <property type="match status" value="1"/>
</dbReference>
<feature type="compositionally biased region" description="Polar residues" evidence="1">
    <location>
        <begin position="55"/>
        <end position="69"/>
    </location>
</feature>
<proteinExistence type="predicted"/>
<protein>
    <submittedName>
        <fullName evidence="2">Uncharacterized protein</fullName>
    </submittedName>
</protein>
<sequence length="304" mass="34120">MASPVPQSQSGDADQNHEPDDESNPIAVEEAIMPDSQKQSRPDARTPEPGLDHQPASSDTPSTPGTLTSFDWEDFEVRYEKALRDADENEEEILKQAGALSKYFKVWAAAASAHDDERAAKRLQTRRRFVNLSEENMAQKQQHYDEVDDLFDFHKAHFSQGAVTSFGGTFMDRSGEHQPHDGMTDDAWEEEDHLGYYDDGVKRTLTDEQIEIFRHSELEALRKEQEKQSGNKAATSSDEAMELSDAKTINGPPTAGSSTLPSTLRGNKKKKKKGAKRGRPEPKPDLRKRTWDVVDKGLDSLDYD</sequence>
<dbReference type="Proteomes" id="UP000722485">
    <property type="component" value="Unassembled WGS sequence"/>
</dbReference>
<feature type="region of interest" description="Disordered" evidence="1">
    <location>
        <begin position="1"/>
        <end position="71"/>
    </location>
</feature>
<evidence type="ECO:0000313" key="3">
    <source>
        <dbReference type="Proteomes" id="UP000722485"/>
    </source>
</evidence>
<dbReference type="EMBL" id="JAANBB010000125">
    <property type="protein sequence ID" value="KAF7549304.1"/>
    <property type="molecule type" value="Genomic_DNA"/>
</dbReference>
<comment type="caution">
    <text evidence="2">The sequence shown here is derived from an EMBL/GenBank/DDBJ whole genome shotgun (WGS) entry which is preliminary data.</text>
</comment>
<name>A0A9P5LGA6_9HYPO</name>
<gene>
    <name evidence="2" type="ORF">G7Z17_g6478</name>
</gene>
<dbReference type="AlphaFoldDB" id="A0A9P5LGA6"/>
<evidence type="ECO:0000256" key="1">
    <source>
        <dbReference type="SAM" id="MobiDB-lite"/>
    </source>
</evidence>
<dbReference type="Pfam" id="PF12720">
    <property type="entry name" value="DUF3807"/>
    <property type="match status" value="1"/>
</dbReference>